<dbReference type="InterPro" id="IPR000182">
    <property type="entry name" value="GNAT_dom"/>
</dbReference>
<feature type="compositionally biased region" description="Acidic residues" evidence="3">
    <location>
        <begin position="1"/>
        <end position="10"/>
    </location>
</feature>
<dbReference type="Gene3D" id="3.40.630.30">
    <property type="match status" value="1"/>
</dbReference>
<proteinExistence type="predicted"/>
<feature type="region of interest" description="Disordered" evidence="3">
    <location>
        <begin position="1"/>
        <end position="47"/>
    </location>
</feature>
<evidence type="ECO:0000256" key="1">
    <source>
        <dbReference type="ARBA" id="ARBA00022679"/>
    </source>
</evidence>
<dbReference type="SUPFAM" id="SSF55729">
    <property type="entry name" value="Acyl-CoA N-acyltransferases (Nat)"/>
    <property type="match status" value="1"/>
</dbReference>
<dbReference type="InterPro" id="IPR016181">
    <property type="entry name" value="Acyl_CoA_acyltransferase"/>
</dbReference>
<keyword evidence="2" id="KW-0012">Acyltransferase</keyword>
<evidence type="ECO:0000313" key="5">
    <source>
        <dbReference type="EMBL" id="PRZ41293.1"/>
    </source>
</evidence>
<comment type="caution">
    <text evidence="5">The sequence shown here is derived from an EMBL/GenBank/DDBJ whole genome shotgun (WGS) entry which is preliminary data.</text>
</comment>
<feature type="compositionally biased region" description="Acidic residues" evidence="3">
    <location>
        <begin position="22"/>
        <end position="40"/>
    </location>
</feature>
<gene>
    <name evidence="5" type="ORF">CLV47_11018</name>
</gene>
<evidence type="ECO:0000256" key="3">
    <source>
        <dbReference type="SAM" id="MobiDB-lite"/>
    </source>
</evidence>
<sequence>MPDTHDEDAAAETLSEDRTDESAEDTADESVTAPEDDDEASAPKRRRRFFSGRKTADVKVPDYDIRICTLDDLENFDADAYIHPEIVRSWLALQQFGEATVLVMWHKENTPAGTALISWTGDWNDEIRKKLKGVPAICNLHVDDAHRGNHIGRKLVAAAEKLVEGSGYEKITMSVPEDNNEALELYDKLGYKDSGLHSKTTYTYRDAEGKNKKATDRTIALVKAF</sequence>
<dbReference type="GO" id="GO:0005840">
    <property type="term" value="C:ribosome"/>
    <property type="evidence" value="ECO:0007669"/>
    <property type="project" value="UniProtKB-KW"/>
</dbReference>
<dbReference type="Proteomes" id="UP000237752">
    <property type="component" value="Unassembled WGS sequence"/>
</dbReference>
<evidence type="ECO:0000259" key="4">
    <source>
        <dbReference type="PROSITE" id="PS51186"/>
    </source>
</evidence>
<dbReference type="PANTHER" id="PTHR43420:SF47">
    <property type="entry name" value="N-ACETYLTRANSFERASE DOMAIN-CONTAINING PROTEIN"/>
    <property type="match status" value="1"/>
</dbReference>
<protein>
    <submittedName>
        <fullName evidence="5">Ribosomal protein S18 acetylase RimI-like enzyme</fullName>
    </submittedName>
</protein>
<dbReference type="PROSITE" id="PS51186">
    <property type="entry name" value="GNAT"/>
    <property type="match status" value="1"/>
</dbReference>
<dbReference type="InterPro" id="IPR050680">
    <property type="entry name" value="YpeA/RimI_acetyltransf"/>
</dbReference>
<organism evidence="5 6">
    <name type="scientific">Antricoccus suffuscus</name>
    <dbReference type="NCBI Taxonomy" id="1629062"/>
    <lineage>
        <taxon>Bacteria</taxon>
        <taxon>Bacillati</taxon>
        <taxon>Actinomycetota</taxon>
        <taxon>Actinomycetes</taxon>
        <taxon>Geodermatophilales</taxon>
        <taxon>Antricoccaceae</taxon>
        <taxon>Antricoccus</taxon>
    </lineage>
</organism>
<name>A0A2T0ZY82_9ACTN</name>
<keyword evidence="6" id="KW-1185">Reference proteome</keyword>
<keyword evidence="5" id="KW-0687">Ribonucleoprotein</keyword>
<evidence type="ECO:0000256" key="2">
    <source>
        <dbReference type="ARBA" id="ARBA00023315"/>
    </source>
</evidence>
<dbReference type="AlphaFoldDB" id="A0A2T0ZY82"/>
<accession>A0A2T0ZY82</accession>
<feature type="domain" description="N-acetyltransferase" evidence="4">
    <location>
        <begin position="58"/>
        <end position="215"/>
    </location>
</feature>
<dbReference type="PANTHER" id="PTHR43420">
    <property type="entry name" value="ACETYLTRANSFERASE"/>
    <property type="match status" value="1"/>
</dbReference>
<evidence type="ECO:0000313" key="6">
    <source>
        <dbReference type="Proteomes" id="UP000237752"/>
    </source>
</evidence>
<dbReference type="Pfam" id="PF00583">
    <property type="entry name" value="Acetyltransf_1"/>
    <property type="match status" value="1"/>
</dbReference>
<dbReference type="RefSeq" id="WP_170111058.1">
    <property type="nucleotide sequence ID" value="NZ_PVUE01000010.1"/>
</dbReference>
<dbReference type="GO" id="GO:0016747">
    <property type="term" value="F:acyltransferase activity, transferring groups other than amino-acyl groups"/>
    <property type="evidence" value="ECO:0007669"/>
    <property type="project" value="InterPro"/>
</dbReference>
<keyword evidence="5" id="KW-0689">Ribosomal protein</keyword>
<dbReference type="EMBL" id="PVUE01000010">
    <property type="protein sequence ID" value="PRZ41293.1"/>
    <property type="molecule type" value="Genomic_DNA"/>
</dbReference>
<keyword evidence="1" id="KW-0808">Transferase</keyword>
<reference evidence="5 6" key="1">
    <citation type="submission" date="2018-03" db="EMBL/GenBank/DDBJ databases">
        <title>Genomic Encyclopedia of Archaeal and Bacterial Type Strains, Phase II (KMG-II): from individual species to whole genera.</title>
        <authorList>
            <person name="Goeker M."/>
        </authorList>
    </citation>
    <scope>NUCLEOTIDE SEQUENCE [LARGE SCALE GENOMIC DNA]</scope>
    <source>
        <strain evidence="5 6">DSM 100065</strain>
    </source>
</reference>
<dbReference type="CDD" id="cd04301">
    <property type="entry name" value="NAT_SF"/>
    <property type="match status" value="1"/>
</dbReference>